<dbReference type="InterPro" id="IPR050588">
    <property type="entry name" value="WNK_Ser-Thr_kinase"/>
</dbReference>
<dbReference type="AlphaFoldDB" id="A0A9R0J8K7"/>
<comment type="catalytic activity">
    <reaction evidence="7">
        <text>L-threonyl-[protein] + ATP = O-phospho-L-threonyl-[protein] + ADP + H(+)</text>
        <dbReference type="Rhea" id="RHEA:46608"/>
        <dbReference type="Rhea" id="RHEA-COMP:11060"/>
        <dbReference type="Rhea" id="RHEA-COMP:11605"/>
        <dbReference type="ChEBI" id="CHEBI:15378"/>
        <dbReference type="ChEBI" id="CHEBI:30013"/>
        <dbReference type="ChEBI" id="CHEBI:30616"/>
        <dbReference type="ChEBI" id="CHEBI:61977"/>
        <dbReference type="ChEBI" id="CHEBI:456216"/>
        <dbReference type="EC" id="2.7.11.1"/>
    </reaction>
</comment>
<dbReference type="OrthoDB" id="4062651at2759"/>
<evidence type="ECO:0000256" key="4">
    <source>
        <dbReference type="ARBA" id="ARBA00022741"/>
    </source>
</evidence>
<evidence type="ECO:0000256" key="6">
    <source>
        <dbReference type="ARBA" id="ARBA00022840"/>
    </source>
</evidence>
<dbReference type="Gene3D" id="1.10.510.10">
    <property type="entry name" value="Transferase(Phosphotransferase) domain 1"/>
    <property type="match status" value="1"/>
</dbReference>
<dbReference type="PANTHER" id="PTHR13902">
    <property type="entry name" value="SERINE/THREONINE-PROTEIN KINASE WNK WITH NO LYSINE -RELATED"/>
    <property type="match status" value="1"/>
</dbReference>
<gene>
    <name evidence="11" type="primary">LOC110800886</name>
</gene>
<dbReference type="EC" id="2.7.11.1" evidence="1"/>
<keyword evidence="2" id="KW-0723">Serine/threonine-protein kinase</keyword>
<dbReference type="Pfam" id="PF00069">
    <property type="entry name" value="Pkinase"/>
    <property type="match status" value="1"/>
</dbReference>
<dbReference type="SMART" id="SM00220">
    <property type="entry name" value="S_TKc"/>
    <property type="match status" value="1"/>
</dbReference>
<proteinExistence type="predicted"/>
<keyword evidence="3" id="KW-0808">Transferase</keyword>
<dbReference type="GeneID" id="110800886"/>
<dbReference type="GO" id="GO:0035556">
    <property type="term" value="P:intracellular signal transduction"/>
    <property type="evidence" value="ECO:0000318"/>
    <property type="project" value="GO_Central"/>
</dbReference>
<organism evidence="10 11">
    <name type="scientific">Spinacia oleracea</name>
    <name type="common">Spinach</name>
    <dbReference type="NCBI Taxonomy" id="3562"/>
    <lineage>
        <taxon>Eukaryota</taxon>
        <taxon>Viridiplantae</taxon>
        <taxon>Streptophyta</taxon>
        <taxon>Embryophyta</taxon>
        <taxon>Tracheophyta</taxon>
        <taxon>Spermatophyta</taxon>
        <taxon>Magnoliopsida</taxon>
        <taxon>eudicotyledons</taxon>
        <taxon>Gunneridae</taxon>
        <taxon>Pentapetalae</taxon>
        <taxon>Caryophyllales</taxon>
        <taxon>Chenopodiaceae</taxon>
        <taxon>Chenopodioideae</taxon>
        <taxon>Anserineae</taxon>
        <taxon>Spinacia</taxon>
    </lineage>
</organism>
<dbReference type="FunFam" id="1.10.510.10:FF:000046">
    <property type="entry name" value="probable serine/threonine-protein kinase WNK9"/>
    <property type="match status" value="1"/>
</dbReference>
<dbReference type="InterPro" id="IPR000719">
    <property type="entry name" value="Prot_kinase_dom"/>
</dbReference>
<evidence type="ECO:0000256" key="2">
    <source>
        <dbReference type="ARBA" id="ARBA00022527"/>
    </source>
</evidence>
<evidence type="ECO:0000313" key="11">
    <source>
        <dbReference type="RefSeq" id="XP_021861904.1"/>
    </source>
</evidence>
<dbReference type="GO" id="GO:0005737">
    <property type="term" value="C:cytoplasm"/>
    <property type="evidence" value="ECO:0000318"/>
    <property type="project" value="GO_Central"/>
</dbReference>
<evidence type="ECO:0000256" key="8">
    <source>
        <dbReference type="ARBA" id="ARBA00048679"/>
    </source>
</evidence>
<evidence type="ECO:0000256" key="3">
    <source>
        <dbReference type="ARBA" id="ARBA00022679"/>
    </source>
</evidence>
<dbReference type="CDD" id="cd13983">
    <property type="entry name" value="STKc_WNK"/>
    <property type="match status" value="1"/>
</dbReference>
<dbReference type="InterPro" id="IPR011009">
    <property type="entry name" value="Kinase-like_dom_sf"/>
</dbReference>
<dbReference type="GO" id="GO:0004674">
    <property type="term" value="F:protein serine/threonine kinase activity"/>
    <property type="evidence" value="ECO:0000318"/>
    <property type="project" value="GO_Central"/>
</dbReference>
<dbReference type="GO" id="GO:0005524">
    <property type="term" value="F:ATP binding"/>
    <property type="evidence" value="ECO:0007669"/>
    <property type="project" value="UniProtKB-KW"/>
</dbReference>
<comment type="catalytic activity">
    <reaction evidence="8">
        <text>L-seryl-[protein] + ATP = O-phospho-L-seryl-[protein] + ADP + H(+)</text>
        <dbReference type="Rhea" id="RHEA:17989"/>
        <dbReference type="Rhea" id="RHEA-COMP:9863"/>
        <dbReference type="Rhea" id="RHEA-COMP:11604"/>
        <dbReference type="ChEBI" id="CHEBI:15378"/>
        <dbReference type="ChEBI" id="CHEBI:29999"/>
        <dbReference type="ChEBI" id="CHEBI:30616"/>
        <dbReference type="ChEBI" id="CHEBI:83421"/>
        <dbReference type="ChEBI" id="CHEBI:456216"/>
        <dbReference type="EC" id="2.7.11.1"/>
    </reaction>
</comment>
<dbReference type="RefSeq" id="XP_021861904.1">
    <property type="nucleotide sequence ID" value="XM_022006212.2"/>
</dbReference>
<evidence type="ECO:0000259" key="9">
    <source>
        <dbReference type="PROSITE" id="PS50011"/>
    </source>
</evidence>
<reference evidence="11" key="2">
    <citation type="submission" date="2025-08" db="UniProtKB">
        <authorList>
            <consortium name="RefSeq"/>
        </authorList>
    </citation>
    <scope>IDENTIFICATION</scope>
    <source>
        <tissue evidence="11">Leaf</tissue>
    </source>
</reference>
<keyword evidence="5" id="KW-0418">Kinase</keyword>
<dbReference type="Proteomes" id="UP000813463">
    <property type="component" value="Chromosome 1"/>
</dbReference>
<dbReference type="Gene3D" id="3.30.200.20">
    <property type="entry name" value="Phosphorylase Kinase, domain 1"/>
    <property type="match status" value="1"/>
</dbReference>
<dbReference type="SUPFAM" id="SSF56112">
    <property type="entry name" value="Protein kinase-like (PK-like)"/>
    <property type="match status" value="1"/>
</dbReference>
<accession>A0A9R0J8K7</accession>
<name>A0A9R0J8K7_SPIOL</name>
<dbReference type="PROSITE" id="PS00108">
    <property type="entry name" value="PROTEIN_KINASE_ST"/>
    <property type="match status" value="1"/>
</dbReference>
<evidence type="ECO:0000256" key="5">
    <source>
        <dbReference type="ARBA" id="ARBA00022777"/>
    </source>
</evidence>
<dbReference type="InterPro" id="IPR008271">
    <property type="entry name" value="Ser/Thr_kinase_AS"/>
</dbReference>
<dbReference type="PROSITE" id="PS50011">
    <property type="entry name" value="PROTEIN_KINASE_DOM"/>
    <property type="match status" value="1"/>
</dbReference>
<dbReference type="KEGG" id="soe:110800886"/>
<feature type="domain" description="Protein kinase" evidence="9">
    <location>
        <begin position="18"/>
        <end position="280"/>
    </location>
</feature>
<evidence type="ECO:0000256" key="1">
    <source>
        <dbReference type="ARBA" id="ARBA00012513"/>
    </source>
</evidence>
<keyword evidence="4" id="KW-0547">Nucleotide-binding</keyword>
<sequence length="385" mass="43790">MSSDDLEEVERDPTGRYVRYKEILGEGAYKIVYKGFDEDNGIEIAWNKVKLSEEILKSEKQLNRLYSEANLLKSLKHENIIRCYHSWVDNNNKTINMITEFFTSGDLRQYRKKHNGIGFDNNRKAIKNWARQILKGLHYLHSHNPPIVHRDLKCENLFVNGNSGKVKIGDLGLATVLEHATAQSVTGTPEFMAPELYEEEYNQLVDVYSFGMCMLQMITCEKPYSECSNSAQVYKKVSSGIKPEALSKVSDPQVKEFIDKCLAPVSERLSAIDLLQEPFLASTTTGLSIPSPRCSPSLTELLCSCKCLPTTSSDQNLQTQELLLTTTSEILTSGKQDPALSMVTKCKQNQDMEKKQDENVNKEVVRKAWFSFLWKKLFVHCGTKY</sequence>
<keyword evidence="10" id="KW-1185">Reference proteome</keyword>
<dbReference type="FunFam" id="3.30.200.20:FF:000075">
    <property type="entry name" value="Probable serine/threonine-protein kinase WNK1"/>
    <property type="match status" value="1"/>
</dbReference>
<keyword evidence="6" id="KW-0067">ATP-binding</keyword>
<evidence type="ECO:0000313" key="10">
    <source>
        <dbReference type="Proteomes" id="UP000813463"/>
    </source>
</evidence>
<protein>
    <recommendedName>
        <fullName evidence="1">non-specific serine/threonine protein kinase</fullName>
        <ecNumber evidence="1">2.7.11.1</ecNumber>
    </recommendedName>
</protein>
<reference evidence="10" key="1">
    <citation type="journal article" date="2021" name="Nat. Commun.">
        <title>Genomic analyses provide insights into spinach domestication and the genetic basis of agronomic traits.</title>
        <authorList>
            <person name="Cai X."/>
            <person name="Sun X."/>
            <person name="Xu C."/>
            <person name="Sun H."/>
            <person name="Wang X."/>
            <person name="Ge C."/>
            <person name="Zhang Z."/>
            <person name="Wang Q."/>
            <person name="Fei Z."/>
            <person name="Jiao C."/>
            <person name="Wang Q."/>
        </authorList>
    </citation>
    <scope>NUCLEOTIDE SEQUENCE [LARGE SCALE GENOMIC DNA]</scope>
    <source>
        <strain evidence="10">cv. Varoflay</strain>
    </source>
</reference>
<evidence type="ECO:0000256" key="7">
    <source>
        <dbReference type="ARBA" id="ARBA00047899"/>
    </source>
</evidence>